<proteinExistence type="inferred from homology"/>
<organism evidence="13 14">
    <name type="scientific">Azorhizobium oxalatiphilum</name>
    <dbReference type="NCBI Taxonomy" id="980631"/>
    <lineage>
        <taxon>Bacteria</taxon>
        <taxon>Pseudomonadati</taxon>
        <taxon>Pseudomonadota</taxon>
        <taxon>Alphaproteobacteria</taxon>
        <taxon>Hyphomicrobiales</taxon>
        <taxon>Xanthobacteraceae</taxon>
        <taxon>Azorhizobium</taxon>
    </lineage>
</organism>
<comment type="function">
    <text evidence="10">Low-affinity potassium transport system. Interacts with Trk system potassium uptake protein TrkA.</text>
</comment>
<keyword evidence="3 10" id="KW-1003">Cell membrane</keyword>
<keyword evidence="6 10" id="KW-0630">Potassium</keyword>
<reference evidence="13" key="2">
    <citation type="submission" date="2020-09" db="EMBL/GenBank/DDBJ databases">
        <authorList>
            <person name="Sun Q."/>
            <person name="Sedlacek I."/>
        </authorList>
    </citation>
    <scope>NUCLEOTIDE SEQUENCE</scope>
    <source>
        <strain evidence="13">CCM 7897</strain>
    </source>
</reference>
<evidence type="ECO:0000256" key="11">
    <source>
        <dbReference type="PIRSR" id="PIRSR006247-1"/>
    </source>
</evidence>
<dbReference type="RefSeq" id="WP_188582625.1">
    <property type="nucleotide sequence ID" value="NZ_BMCT01000007.1"/>
</dbReference>
<evidence type="ECO:0000256" key="2">
    <source>
        <dbReference type="ARBA" id="ARBA00022448"/>
    </source>
</evidence>
<feature type="transmembrane region" description="Helical" evidence="12">
    <location>
        <begin position="53"/>
        <end position="73"/>
    </location>
</feature>
<feature type="binding site" evidence="11">
    <location>
        <position position="126"/>
    </location>
    <ligand>
        <name>K(+)</name>
        <dbReference type="ChEBI" id="CHEBI:29103"/>
    </ligand>
</feature>
<feature type="binding site" evidence="11">
    <location>
        <position position="446"/>
    </location>
    <ligand>
        <name>K(+)</name>
        <dbReference type="ChEBI" id="CHEBI:29103"/>
    </ligand>
</feature>
<feature type="transmembrane region" description="Helical" evidence="12">
    <location>
        <begin position="85"/>
        <end position="106"/>
    </location>
</feature>
<comment type="subcellular location">
    <subcellularLocation>
        <location evidence="10">Cell inner membrane</location>
        <topology evidence="10">Multi-pass membrane protein</topology>
    </subcellularLocation>
    <subcellularLocation>
        <location evidence="1">Cell membrane</location>
        <topology evidence="1">Multi-pass membrane protein</topology>
    </subcellularLocation>
</comment>
<evidence type="ECO:0000256" key="6">
    <source>
        <dbReference type="ARBA" id="ARBA00022958"/>
    </source>
</evidence>
<keyword evidence="10" id="KW-0997">Cell inner membrane</keyword>
<evidence type="ECO:0000256" key="10">
    <source>
        <dbReference type="PIRNR" id="PIRNR006247"/>
    </source>
</evidence>
<dbReference type="GO" id="GO:0005886">
    <property type="term" value="C:plasma membrane"/>
    <property type="evidence" value="ECO:0007669"/>
    <property type="project" value="UniProtKB-SubCell"/>
</dbReference>
<comment type="similarity">
    <text evidence="10">Belongs to the TrkH potassium transport family.</text>
</comment>
<keyword evidence="8 10" id="KW-0406">Ion transport</keyword>
<dbReference type="GO" id="GO:0046872">
    <property type="term" value="F:metal ion binding"/>
    <property type="evidence" value="ECO:0007669"/>
    <property type="project" value="UniProtKB-KW"/>
</dbReference>
<feature type="transmembrane region" description="Helical" evidence="12">
    <location>
        <begin position="404"/>
        <end position="429"/>
    </location>
</feature>
<dbReference type="PANTHER" id="PTHR32024">
    <property type="entry name" value="TRK SYSTEM POTASSIUM UPTAKE PROTEIN TRKG-RELATED"/>
    <property type="match status" value="1"/>
</dbReference>
<sequence>MSLVRPSVQRASTPALDLRPIASTIGILLSILGASMLLPAMADLRAGSGGQGAFVGAAAITIFVGVLLIVSGRGTTPARLDLRQAFLLTASVWVVLALFATLPLMWGPSHLSFVHALFEAVSGLTTTGSTVMTGLDAMSPGILLWRAMLHWFGGVGIVVIAIAVLPALSIGGMQLFRTESSDRSEKFMPRAGSVAKGLLTAYLLLSLLCTICYLLAGMTPFDAVTLAMSTVSSGGFANSDSSFGIFTSPAVEYVAVVFMLAASLPFPLYVRALGGDVSKLFRNAEVRLFLAVVAAFTLASFLQQSFQGVAHGETALRQALFTVASLVSSTGFMAVDYTHWGPLSDAIFFVLMFLGGCTGSTAGGLKTLRLLIAMKAVRQHLKRISYRNGVFPIRYGGASVSDEVVASVLGFIFLYVATFAVAGVILSLMGLDLRTAFSASIASLSNVGPGLGPIVGPATTYANLPDPAVALLTFVMLLGRLEILTVLVLTLPRFWMR</sequence>
<feature type="binding site" evidence="11">
    <location>
        <position position="234"/>
    </location>
    <ligand>
        <name>K(+)</name>
        <dbReference type="ChEBI" id="CHEBI:29103"/>
    </ligand>
</feature>
<keyword evidence="2 10" id="KW-0813">Transport</keyword>
<name>A0A917FG90_9HYPH</name>
<evidence type="ECO:0000256" key="8">
    <source>
        <dbReference type="ARBA" id="ARBA00023065"/>
    </source>
</evidence>
<dbReference type="PIRSF" id="PIRSF006247">
    <property type="entry name" value="TrkH"/>
    <property type="match status" value="1"/>
</dbReference>
<keyword evidence="4 10" id="KW-0633">Potassium transport</keyword>
<dbReference type="InterPro" id="IPR003445">
    <property type="entry name" value="Cat_transpt"/>
</dbReference>
<feature type="transmembrane region" description="Helical" evidence="12">
    <location>
        <begin position="197"/>
        <end position="216"/>
    </location>
</feature>
<keyword evidence="14" id="KW-1185">Reference proteome</keyword>
<gene>
    <name evidence="13" type="ORF">GCM10007301_44210</name>
</gene>
<evidence type="ECO:0000256" key="12">
    <source>
        <dbReference type="SAM" id="Phobius"/>
    </source>
</evidence>
<dbReference type="EMBL" id="BMCT01000007">
    <property type="protein sequence ID" value="GGF79329.1"/>
    <property type="molecule type" value="Genomic_DNA"/>
</dbReference>
<dbReference type="GO" id="GO:0015379">
    <property type="term" value="F:potassium:chloride symporter activity"/>
    <property type="evidence" value="ECO:0007669"/>
    <property type="project" value="InterPro"/>
</dbReference>
<feature type="transmembrane region" description="Helical" evidence="12">
    <location>
        <begin position="148"/>
        <end position="176"/>
    </location>
</feature>
<feature type="transmembrane region" description="Helical" evidence="12">
    <location>
        <begin position="21"/>
        <end position="41"/>
    </location>
</feature>
<keyword evidence="9 10" id="KW-0472">Membrane</keyword>
<evidence type="ECO:0000256" key="4">
    <source>
        <dbReference type="ARBA" id="ARBA00022538"/>
    </source>
</evidence>
<feature type="binding site" evidence="11">
    <location>
        <position position="447"/>
    </location>
    <ligand>
        <name>K(+)</name>
        <dbReference type="ChEBI" id="CHEBI:29103"/>
    </ligand>
</feature>
<dbReference type="PANTHER" id="PTHR32024:SF3">
    <property type="entry name" value="TRK SYSTEM POTASSIUM UPTAKE PROTEIN"/>
    <property type="match status" value="1"/>
</dbReference>
<keyword evidence="11" id="KW-0479">Metal-binding</keyword>
<feature type="binding site" evidence="11">
    <location>
        <position position="330"/>
    </location>
    <ligand>
        <name>K(+)</name>
        <dbReference type="ChEBI" id="CHEBI:29103"/>
    </ligand>
</feature>
<feature type="transmembrane region" description="Helical" evidence="12">
    <location>
        <begin position="253"/>
        <end position="274"/>
    </location>
</feature>
<dbReference type="InterPro" id="IPR004772">
    <property type="entry name" value="TrkH"/>
</dbReference>
<evidence type="ECO:0000256" key="3">
    <source>
        <dbReference type="ARBA" id="ARBA00022475"/>
    </source>
</evidence>
<evidence type="ECO:0000256" key="5">
    <source>
        <dbReference type="ARBA" id="ARBA00022692"/>
    </source>
</evidence>
<comment type="caution">
    <text evidence="13">The sequence shown here is derived from an EMBL/GenBank/DDBJ whole genome shotgun (WGS) entry which is preliminary data.</text>
</comment>
<dbReference type="Pfam" id="PF02386">
    <property type="entry name" value="TrkH"/>
    <property type="match status" value="1"/>
</dbReference>
<dbReference type="Proteomes" id="UP000606044">
    <property type="component" value="Unassembled WGS sequence"/>
</dbReference>
<feature type="binding site" evidence="11">
    <location>
        <position position="127"/>
    </location>
    <ligand>
        <name>K(+)</name>
        <dbReference type="ChEBI" id="CHEBI:29103"/>
    </ligand>
</feature>
<protein>
    <recommendedName>
        <fullName evidence="10">Trk system potassium uptake protein</fullName>
    </recommendedName>
</protein>
<dbReference type="AlphaFoldDB" id="A0A917FG90"/>
<accession>A0A917FG90</accession>
<evidence type="ECO:0000256" key="9">
    <source>
        <dbReference type="ARBA" id="ARBA00023136"/>
    </source>
</evidence>
<keyword evidence="7 12" id="KW-1133">Transmembrane helix</keyword>
<keyword evidence="5 12" id="KW-0812">Transmembrane</keyword>
<evidence type="ECO:0000313" key="13">
    <source>
        <dbReference type="EMBL" id="GGF79329.1"/>
    </source>
</evidence>
<feature type="transmembrane region" description="Helical" evidence="12">
    <location>
        <begin position="286"/>
        <end position="303"/>
    </location>
</feature>
<evidence type="ECO:0000256" key="7">
    <source>
        <dbReference type="ARBA" id="ARBA00022989"/>
    </source>
</evidence>
<evidence type="ECO:0000313" key="14">
    <source>
        <dbReference type="Proteomes" id="UP000606044"/>
    </source>
</evidence>
<feature type="transmembrane region" description="Helical" evidence="12">
    <location>
        <begin position="468"/>
        <end position="491"/>
    </location>
</feature>
<reference evidence="13" key="1">
    <citation type="journal article" date="2014" name="Int. J. Syst. Evol. Microbiol.">
        <title>Complete genome sequence of Corynebacterium casei LMG S-19264T (=DSM 44701T), isolated from a smear-ripened cheese.</title>
        <authorList>
            <consortium name="US DOE Joint Genome Institute (JGI-PGF)"/>
            <person name="Walter F."/>
            <person name="Albersmeier A."/>
            <person name="Kalinowski J."/>
            <person name="Ruckert C."/>
        </authorList>
    </citation>
    <scope>NUCLEOTIDE SEQUENCE</scope>
    <source>
        <strain evidence="13">CCM 7897</strain>
    </source>
</reference>
<evidence type="ECO:0000256" key="1">
    <source>
        <dbReference type="ARBA" id="ARBA00004651"/>
    </source>
</evidence>
<feature type="transmembrane region" description="Helical" evidence="12">
    <location>
        <begin position="347"/>
        <end position="365"/>
    </location>
</feature>